<protein>
    <recommendedName>
        <fullName evidence="2">Sorting nexin C-terminal domain-containing protein</fullName>
    </recommendedName>
</protein>
<feature type="compositionally biased region" description="Polar residues" evidence="1">
    <location>
        <begin position="23"/>
        <end position="48"/>
    </location>
</feature>
<organism evidence="3 4">
    <name type="scientific">Sphaeroforma arctica JP610</name>
    <dbReference type="NCBI Taxonomy" id="667725"/>
    <lineage>
        <taxon>Eukaryota</taxon>
        <taxon>Ichthyosporea</taxon>
        <taxon>Ichthyophonida</taxon>
        <taxon>Sphaeroforma</taxon>
    </lineage>
</organism>
<dbReference type="STRING" id="667725.A0A0L0FIQ9"/>
<gene>
    <name evidence="3" type="ORF">SARC_10877</name>
</gene>
<keyword evidence="4" id="KW-1185">Reference proteome</keyword>
<proteinExistence type="predicted"/>
<accession>A0A0L0FIQ9</accession>
<dbReference type="EMBL" id="KQ243020">
    <property type="protein sequence ID" value="KNC76630.1"/>
    <property type="molecule type" value="Genomic_DNA"/>
</dbReference>
<evidence type="ECO:0000313" key="4">
    <source>
        <dbReference type="Proteomes" id="UP000054560"/>
    </source>
</evidence>
<dbReference type="OrthoDB" id="120967at2759"/>
<feature type="region of interest" description="Disordered" evidence="1">
    <location>
        <begin position="1"/>
        <end position="78"/>
    </location>
</feature>
<dbReference type="PANTHER" id="PTHR22775:SF3">
    <property type="entry name" value="SORTING NEXIN-13"/>
    <property type="match status" value="1"/>
</dbReference>
<evidence type="ECO:0000256" key="1">
    <source>
        <dbReference type="SAM" id="MobiDB-lite"/>
    </source>
</evidence>
<dbReference type="Proteomes" id="UP000054560">
    <property type="component" value="Unassembled WGS sequence"/>
</dbReference>
<dbReference type="AlphaFoldDB" id="A0A0L0FIQ9"/>
<evidence type="ECO:0000313" key="3">
    <source>
        <dbReference type="EMBL" id="KNC76630.1"/>
    </source>
</evidence>
<name>A0A0L0FIQ9_9EUKA</name>
<reference evidence="3 4" key="1">
    <citation type="submission" date="2011-02" db="EMBL/GenBank/DDBJ databases">
        <title>The Genome Sequence of Sphaeroforma arctica JP610.</title>
        <authorList>
            <consortium name="The Broad Institute Genome Sequencing Platform"/>
            <person name="Russ C."/>
            <person name="Cuomo C."/>
            <person name="Young S.K."/>
            <person name="Zeng Q."/>
            <person name="Gargeya S."/>
            <person name="Alvarado L."/>
            <person name="Berlin A."/>
            <person name="Chapman S.B."/>
            <person name="Chen Z."/>
            <person name="Freedman E."/>
            <person name="Gellesch M."/>
            <person name="Goldberg J."/>
            <person name="Griggs A."/>
            <person name="Gujja S."/>
            <person name="Heilman E."/>
            <person name="Heiman D."/>
            <person name="Howarth C."/>
            <person name="Mehta T."/>
            <person name="Neiman D."/>
            <person name="Pearson M."/>
            <person name="Roberts A."/>
            <person name="Saif S."/>
            <person name="Shea T."/>
            <person name="Shenoy N."/>
            <person name="Sisk P."/>
            <person name="Stolte C."/>
            <person name="Sykes S."/>
            <person name="White J."/>
            <person name="Yandava C."/>
            <person name="Burger G."/>
            <person name="Gray M.W."/>
            <person name="Holland P.W.H."/>
            <person name="King N."/>
            <person name="Lang F.B.F."/>
            <person name="Roger A.J."/>
            <person name="Ruiz-Trillo I."/>
            <person name="Haas B."/>
            <person name="Nusbaum C."/>
            <person name="Birren B."/>
        </authorList>
    </citation>
    <scope>NUCLEOTIDE SEQUENCE [LARGE SCALE GENOMIC DNA]</scope>
    <source>
        <strain evidence="3 4">JP610</strain>
    </source>
</reference>
<feature type="domain" description="Sorting nexin C-terminal" evidence="2">
    <location>
        <begin position="102"/>
        <end position="210"/>
    </location>
</feature>
<dbReference type="RefSeq" id="XP_014150532.1">
    <property type="nucleotide sequence ID" value="XM_014295057.1"/>
</dbReference>
<dbReference type="GeneID" id="25911381"/>
<sequence>RFFKSESNKPPKTSPATDHPPQSKLSTDSNSKPSAQSQPGSATSTPRTSHLDPHGSPPNGAYRKSSQQTPLQPPQKEDGSMWTDIMFALIDEIFELNSRNKWLRRKAVSVMTGVLHSVHGASINKTIQENVNQLFSLQQLKYCITVLRESFWPNGILAPTHVRTPQEIDDTRNAAQEAMMATIPDVVEGMVGRYNCTMGFTKVFNTLQNKQMNKHLAYVLVDTMILAVLGHQQDAPAHSQQR</sequence>
<evidence type="ECO:0000259" key="2">
    <source>
        <dbReference type="Pfam" id="PF08628"/>
    </source>
</evidence>
<dbReference type="GO" id="GO:0035091">
    <property type="term" value="F:phosphatidylinositol binding"/>
    <property type="evidence" value="ECO:0007669"/>
    <property type="project" value="TreeGrafter"/>
</dbReference>
<dbReference type="Pfam" id="PF08628">
    <property type="entry name" value="Nexin_C"/>
    <property type="match status" value="1"/>
</dbReference>
<dbReference type="eggNOG" id="KOG2101">
    <property type="taxonomic scope" value="Eukaryota"/>
</dbReference>
<dbReference type="InterPro" id="IPR013937">
    <property type="entry name" value="Sorting_nexin_C"/>
</dbReference>
<dbReference type="PANTHER" id="PTHR22775">
    <property type="entry name" value="SORTING NEXIN"/>
    <property type="match status" value="1"/>
</dbReference>
<feature type="non-terminal residue" evidence="3">
    <location>
        <position position="1"/>
    </location>
</feature>